<dbReference type="AlphaFoldDB" id="A0A6A6NVM0"/>
<proteinExistence type="predicted"/>
<feature type="domain" description="DUF1996" evidence="3">
    <location>
        <begin position="41"/>
        <end position="286"/>
    </location>
</feature>
<protein>
    <recommendedName>
        <fullName evidence="3">DUF1996 domain-containing protein</fullName>
    </recommendedName>
</protein>
<dbReference type="EMBL" id="MU001686">
    <property type="protein sequence ID" value="KAF2455618.1"/>
    <property type="molecule type" value="Genomic_DNA"/>
</dbReference>
<evidence type="ECO:0000313" key="4">
    <source>
        <dbReference type="EMBL" id="KAF2455618.1"/>
    </source>
</evidence>
<evidence type="ECO:0000256" key="2">
    <source>
        <dbReference type="SAM" id="SignalP"/>
    </source>
</evidence>
<reference evidence="4" key="1">
    <citation type="journal article" date="2020" name="Stud. Mycol.">
        <title>101 Dothideomycetes genomes: a test case for predicting lifestyles and emergence of pathogens.</title>
        <authorList>
            <person name="Haridas S."/>
            <person name="Albert R."/>
            <person name="Binder M."/>
            <person name="Bloem J."/>
            <person name="Labutti K."/>
            <person name="Salamov A."/>
            <person name="Andreopoulos B."/>
            <person name="Baker S."/>
            <person name="Barry K."/>
            <person name="Bills G."/>
            <person name="Bluhm B."/>
            <person name="Cannon C."/>
            <person name="Castanera R."/>
            <person name="Culley D."/>
            <person name="Daum C."/>
            <person name="Ezra D."/>
            <person name="Gonzalez J."/>
            <person name="Henrissat B."/>
            <person name="Kuo A."/>
            <person name="Liang C."/>
            <person name="Lipzen A."/>
            <person name="Lutzoni F."/>
            <person name="Magnuson J."/>
            <person name="Mondo S."/>
            <person name="Nolan M."/>
            <person name="Ohm R."/>
            <person name="Pangilinan J."/>
            <person name="Park H.-J."/>
            <person name="Ramirez L."/>
            <person name="Alfaro M."/>
            <person name="Sun H."/>
            <person name="Tritt A."/>
            <person name="Yoshinaga Y."/>
            <person name="Zwiers L.-H."/>
            <person name="Turgeon B."/>
            <person name="Goodwin S."/>
            <person name="Spatafora J."/>
            <person name="Crous P."/>
            <person name="Grigoriev I."/>
        </authorList>
    </citation>
    <scope>NUCLEOTIDE SEQUENCE</scope>
    <source>
        <strain evidence="4">ATCC 16933</strain>
    </source>
</reference>
<organism evidence="4 5">
    <name type="scientific">Lineolata rhizophorae</name>
    <dbReference type="NCBI Taxonomy" id="578093"/>
    <lineage>
        <taxon>Eukaryota</taxon>
        <taxon>Fungi</taxon>
        <taxon>Dikarya</taxon>
        <taxon>Ascomycota</taxon>
        <taxon>Pezizomycotina</taxon>
        <taxon>Dothideomycetes</taxon>
        <taxon>Dothideomycetes incertae sedis</taxon>
        <taxon>Lineolatales</taxon>
        <taxon>Lineolataceae</taxon>
        <taxon>Lineolata</taxon>
    </lineage>
</organism>
<name>A0A6A6NVM0_9PEZI</name>
<evidence type="ECO:0000259" key="3">
    <source>
        <dbReference type="Pfam" id="PF09362"/>
    </source>
</evidence>
<sequence>MRAGITTVAHAAVAAAIFAAQPVHGFWRMRCPGRTGVARMDPLVEPGAPSDHAHTIHGGNNFGFDTGYDDLMASDCTSCAVTQDRSAYWTPTLQFVYPNGTSELVGQTGGMLAYYLLFGENIQAFPPGFRLLAGDTLMRNFSFPVPDPPKSSWSGDAATQDALRQKALGFNCLNYDRDPEATLYRHTMPSKQYLDDNCANGLRLELMFPSCWNGQDLDSDDHKSHVAYPSLVMDGDCPEGFEQRVPSLLYETIWATQDFAGVEGEFVISNGDPTGCGYHGDFIAGWDEDFLQLAVDTCTNPSGNIEDCPHFDIQSEDDCRSCKFTMPSELDDDDCEGPREGLPGNVPIQAGPEYASKVSPGDEETFAPSSDDATSSLPVATHMPSLGYSAGTRIATDNYGEATDLIVAEKQQSTAEPAETTPLPTLDDIQAVSEEEEDSNAVTTTTYTSAGIVYELVIEEVEVTVTATTTAAVKHRRHVHHHNHHHGAHF</sequence>
<keyword evidence="2" id="KW-0732">Signal</keyword>
<dbReference type="Proteomes" id="UP000799766">
    <property type="component" value="Unassembled WGS sequence"/>
</dbReference>
<dbReference type="InterPro" id="IPR018535">
    <property type="entry name" value="DUF1996"/>
</dbReference>
<dbReference type="PANTHER" id="PTHR43662">
    <property type="match status" value="1"/>
</dbReference>
<dbReference type="PANTHER" id="PTHR43662:SF7">
    <property type="entry name" value="DUF1996 DOMAIN-CONTAINING PROTEIN"/>
    <property type="match status" value="1"/>
</dbReference>
<dbReference type="Pfam" id="PF09362">
    <property type="entry name" value="DUF1996"/>
    <property type="match status" value="1"/>
</dbReference>
<keyword evidence="5" id="KW-1185">Reference proteome</keyword>
<accession>A0A6A6NVM0</accession>
<gene>
    <name evidence="4" type="ORF">BDY21DRAFT_365361</name>
</gene>
<evidence type="ECO:0000256" key="1">
    <source>
        <dbReference type="SAM" id="MobiDB-lite"/>
    </source>
</evidence>
<dbReference type="OrthoDB" id="74764at2759"/>
<feature type="signal peptide" evidence="2">
    <location>
        <begin position="1"/>
        <end position="25"/>
    </location>
</feature>
<evidence type="ECO:0000313" key="5">
    <source>
        <dbReference type="Proteomes" id="UP000799766"/>
    </source>
</evidence>
<feature type="chain" id="PRO_5025683098" description="DUF1996 domain-containing protein" evidence="2">
    <location>
        <begin position="26"/>
        <end position="490"/>
    </location>
</feature>
<feature type="region of interest" description="Disordered" evidence="1">
    <location>
        <begin position="330"/>
        <end position="375"/>
    </location>
</feature>